<dbReference type="EMBL" id="BARV01038564">
    <property type="protein sequence ID" value="GAI48767.1"/>
    <property type="molecule type" value="Genomic_DNA"/>
</dbReference>
<feature type="domain" description="Putative beta-lactamase-inhibitor-like PepSY-like" evidence="2">
    <location>
        <begin position="51"/>
        <end position="110"/>
    </location>
</feature>
<evidence type="ECO:0000259" key="2">
    <source>
        <dbReference type="Pfam" id="PF11396"/>
    </source>
</evidence>
<name>X1NXH9_9ZZZZ</name>
<protein>
    <recommendedName>
        <fullName evidence="2">Putative beta-lactamase-inhibitor-like PepSY-like domain-containing protein</fullName>
    </recommendedName>
</protein>
<evidence type="ECO:0000313" key="3">
    <source>
        <dbReference type="EMBL" id="GAI48767.1"/>
    </source>
</evidence>
<feature type="compositionally biased region" description="Acidic residues" evidence="1">
    <location>
        <begin position="113"/>
        <end position="125"/>
    </location>
</feature>
<dbReference type="InterPro" id="IPR021533">
    <property type="entry name" value="PepSY-like"/>
</dbReference>
<accession>X1NXH9</accession>
<sequence>VKAGKLVKLRKARTFFEAEIVKDGKEIEIKVSPAGKVLEMTTEDDDDWEGNIAIDQVPEAVRKTILREAGKHKISEIEQETENGVTVYEVEWDEDGREIEIKVSADGKLLDKETEDDEDDEDNDD</sequence>
<dbReference type="AlphaFoldDB" id="X1NXH9"/>
<dbReference type="Pfam" id="PF11396">
    <property type="entry name" value="PepSY_like"/>
    <property type="match status" value="1"/>
</dbReference>
<evidence type="ECO:0000256" key="1">
    <source>
        <dbReference type="SAM" id="MobiDB-lite"/>
    </source>
</evidence>
<reference evidence="3" key="1">
    <citation type="journal article" date="2014" name="Front. Microbiol.">
        <title>High frequency of phylogenetically diverse reductive dehalogenase-homologous genes in deep subseafloor sedimentary metagenomes.</title>
        <authorList>
            <person name="Kawai M."/>
            <person name="Futagami T."/>
            <person name="Toyoda A."/>
            <person name="Takaki Y."/>
            <person name="Nishi S."/>
            <person name="Hori S."/>
            <person name="Arai W."/>
            <person name="Tsubouchi T."/>
            <person name="Morono Y."/>
            <person name="Uchiyama I."/>
            <person name="Ito T."/>
            <person name="Fujiyama A."/>
            <person name="Inagaki F."/>
            <person name="Takami H."/>
        </authorList>
    </citation>
    <scope>NUCLEOTIDE SEQUENCE</scope>
    <source>
        <strain evidence="3">Expedition CK06-06</strain>
    </source>
</reference>
<dbReference type="SUPFAM" id="SSF160574">
    <property type="entry name" value="BT0923-like"/>
    <property type="match status" value="1"/>
</dbReference>
<dbReference type="Gene3D" id="3.10.450.40">
    <property type="match status" value="1"/>
</dbReference>
<organism evidence="3">
    <name type="scientific">marine sediment metagenome</name>
    <dbReference type="NCBI Taxonomy" id="412755"/>
    <lineage>
        <taxon>unclassified sequences</taxon>
        <taxon>metagenomes</taxon>
        <taxon>ecological metagenomes</taxon>
    </lineage>
</organism>
<feature type="non-terminal residue" evidence="3">
    <location>
        <position position="1"/>
    </location>
</feature>
<feature type="region of interest" description="Disordered" evidence="1">
    <location>
        <begin position="106"/>
        <end position="125"/>
    </location>
</feature>
<comment type="caution">
    <text evidence="3">The sequence shown here is derived from an EMBL/GenBank/DDBJ whole genome shotgun (WGS) entry which is preliminary data.</text>
</comment>
<proteinExistence type="predicted"/>
<gene>
    <name evidence="3" type="ORF">S06H3_59366</name>
</gene>